<dbReference type="GeneID" id="18825001"/>
<proteinExistence type="predicted"/>
<organism evidence="1 2">
    <name type="scientific">Agaricus bisporus var. burnettii (strain JB137-S8 / ATCC MYA-4627 / FGSC 10392)</name>
    <name type="common">White button mushroom</name>
    <dbReference type="NCBI Taxonomy" id="597362"/>
    <lineage>
        <taxon>Eukaryota</taxon>
        <taxon>Fungi</taxon>
        <taxon>Dikarya</taxon>
        <taxon>Basidiomycota</taxon>
        <taxon>Agaricomycotina</taxon>
        <taxon>Agaricomycetes</taxon>
        <taxon>Agaricomycetidae</taxon>
        <taxon>Agaricales</taxon>
        <taxon>Agaricineae</taxon>
        <taxon>Agaricaceae</taxon>
        <taxon>Agaricus</taxon>
    </lineage>
</organism>
<sequence length="60" mass="6758">MISKQWGCRILGAWTDPGGVLGGEILRTGLRWNVIVLHRMHIRASCSKAPVKYFDFETAN</sequence>
<dbReference type="OMA" id="NVIVLHR"/>
<name>K5WYL7_AGABU</name>
<protein>
    <submittedName>
        <fullName evidence="1">Uncharacterized protein</fullName>
    </submittedName>
</protein>
<dbReference type="EMBL" id="JH971409">
    <property type="protein sequence ID" value="EKM75697.1"/>
    <property type="molecule type" value="Genomic_DNA"/>
</dbReference>
<accession>K5WYL7</accession>
<reference evidence="2" key="1">
    <citation type="journal article" date="2012" name="Proc. Natl. Acad. Sci. U.S.A.">
        <title>Genome sequence of the button mushroom Agaricus bisporus reveals mechanisms governing adaptation to a humic-rich ecological niche.</title>
        <authorList>
            <person name="Morin E."/>
            <person name="Kohler A."/>
            <person name="Baker A.R."/>
            <person name="Foulongne-Oriol M."/>
            <person name="Lombard V."/>
            <person name="Nagy L.G."/>
            <person name="Ohm R.A."/>
            <person name="Patyshakuliyeva A."/>
            <person name="Brun A."/>
            <person name="Aerts A.L."/>
            <person name="Bailey A.M."/>
            <person name="Billette C."/>
            <person name="Coutinho P.M."/>
            <person name="Deakin G."/>
            <person name="Doddapaneni H."/>
            <person name="Floudas D."/>
            <person name="Grimwood J."/>
            <person name="Hilden K."/>
            <person name="Kuees U."/>
            <person name="LaButti K.M."/>
            <person name="Lapidus A."/>
            <person name="Lindquist E.A."/>
            <person name="Lucas S.M."/>
            <person name="Murat C."/>
            <person name="Riley R.W."/>
            <person name="Salamov A.A."/>
            <person name="Schmutz J."/>
            <person name="Subramanian V."/>
            <person name="Woesten H.A.B."/>
            <person name="Xu J."/>
            <person name="Eastwood D.C."/>
            <person name="Foster G.D."/>
            <person name="Sonnenberg A.S."/>
            <person name="Cullen D."/>
            <person name="de Vries R.P."/>
            <person name="Lundell T."/>
            <person name="Hibbett D.S."/>
            <person name="Henrissat B."/>
            <person name="Burton K.S."/>
            <person name="Kerrigan R.W."/>
            <person name="Challen M.P."/>
            <person name="Grigoriev I.V."/>
            <person name="Martin F."/>
        </authorList>
    </citation>
    <scope>NUCLEOTIDE SEQUENCE [LARGE SCALE GENOMIC DNA]</scope>
    <source>
        <strain evidence="2">JB137-S8 / ATCC MYA-4627 / FGSC 10392</strain>
    </source>
</reference>
<evidence type="ECO:0000313" key="2">
    <source>
        <dbReference type="Proteomes" id="UP000008493"/>
    </source>
</evidence>
<dbReference type="AlphaFoldDB" id="K5WYL7"/>
<dbReference type="Proteomes" id="UP000008493">
    <property type="component" value="Unassembled WGS sequence"/>
</dbReference>
<dbReference type="HOGENOM" id="CLU_209933_0_0_1"/>
<evidence type="ECO:0000313" key="1">
    <source>
        <dbReference type="EMBL" id="EKM75697.1"/>
    </source>
</evidence>
<dbReference type="RefSeq" id="XP_007333608.1">
    <property type="nucleotide sequence ID" value="XM_007333546.1"/>
</dbReference>
<dbReference type="KEGG" id="abp:AGABI1DRAFT116179"/>
<gene>
    <name evidence="1" type="ORF">AGABI1DRAFT_116179</name>
</gene>
<keyword evidence="2" id="KW-1185">Reference proteome</keyword>
<dbReference type="InParanoid" id="K5WYL7"/>